<gene>
    <name evidence="7" type="ORF">EJ05DRAFT_532549</name>
</gene>
<dbReference type="PANTHER" id="PTHR12728:SF0">
    <property type="entry name" value="RIBOSOME PRODUCTION FACTOR 2 HOMOLOG"/>
    <property type="match status" value="1"/>
</dbReference>
<reference evidence="7" key="1">
    <citation type="journal article" date="2020" name="Stud. Mycol.">
        <title>101 Dothideomycetes genomes: a test case for predicting lifestyles and emergence of pathogens.</title>
        <authorList>
            <person name="Haridas S."/>
            <person name="Albert R."/>
            <person name="Binder M."/>
            <person name="Bloem J."/>
            <person name="Labutti K."/>
            <person name="Salamov A."/>
            <person name="Andreopoulos B."/>
            <person name="Baker S."/>
            <person name="Barry K."/>
            <person name="Bills G."/>
            <person name="Bluhm B."/>
            <person name="Cannon C."/>
            <person name="Castanera R."/>
            <person name="Culley D."/>
            <person name="Daum C."/>
            <person name="Ezra D."/>
            <person name="Gonzalez J."/>
            <person name="Henrissat B."/>
            <person name="Kuo A."/>
            <person name="Liang C."/>
            <person name="Lipzen A."/>
            <person name="Lutzoni F."/>
            <person name="Magnuson J."/>
            <person name="Mondo S."/>
            <person name="Nolan M."/>
            <person name="Ohm R."/>
            <person name="Pangilinan J."/>
            <person name="Park H.-J."/>
            <person name="Ramirez L."/>
            <person name="Alfaro M."/>
            <person name="Sun H."/>
            <person name="Tritt A."/>
            <person name="Yoshinaga Y."/>
            <person name="Zwiers L.-H."/>
            <person name="Turgeon B."/>
            <person name="Goodwin S."/>
            <person name="Spatafora J."/>
            <person name="Crous P."/>
            <person name="Grigoriev I."/>
        </authorList>
    </citation>
    <scope>NUCLEOTIDE SEQUENCE</scope>
    <source>
        <strain evidence="7">CBS 121739</strain>
    </source>
</reference>
<accession>A0A6A6W3Y8</accession>
<dbReference type="AlphaFoldDB" id="A0A6A6W3Y8"/>
<dbReference type="GeneID" id="54490133"/>
<evidence type="ECO:0000313" key="7">
    <source>
        <dbReference type="EMBL" id="KAF2756744.1"/>
    </source>
</evidence>
<organism evidence="7 8">
    <name type="scientific">Pseudovirgaria hyperparasitica</name>
    <dbReference type="NCBI Taxonomy" id="470096"/>
    <lineage>
        <taxon>Eukaryota</taxon>
        <taxon>Fungi</taxon>
        <taxon>Dikarya</taxon>
        <taxon>Ascomycota</taxon>
        <taxon>Pezizomycotina</taxon>
        <taxon>Dothideomycetes</taxon>
        <taxon>Dothideomycetes incertae sedis</taxon>
        <taxon>Acrospermales</taxon>
        <taxon>Acrospermaceae</taxon>
        <taxon>Pseudovirgaria</taxon>
    </lineage>
</organism>
<name>A0A6A6W3Y8_9PEZI</name>
<comment type="similarity">
    <text evidence="2 4">Belongs to the RPF2 family.</text>
</comment>
<dbReference type="GO" id="GO:0000463">
    <property type="term" value="P:maturation of LSU-rRNA from tricistronic rRNA transcript (SSU-rRNA, 5.8S rRNA, LSU-rRNA)"/>
    <property type="evidence" value="ECO:0007669"/>
    <property type="project" value="TreeGrafter"/>
</dbReference>
<evidence type="ECO:0000256" key="5">
    <source>
        <dbReference type="SAM" id="MobiDB-lite"/>
    </source>
</evidence>
<evidence type="ECO:0000256" key="1">
    <source>
        <dbReference type="ARBA" id="ARBA00004604"/>
    </source>
</evidence>
<feature type="domain" description="Brix" evidence="6">
    <location>
        <begin position="29"/>
        <end position="245"/>
    </location>
</feature>
<dbReference type="RefSeq" id="XP_033599195.1">
    <property type="nucleotide sequence ID" value="XM_033749079.1"/>
</dbReference>
<dbReference type="Proteomes" id="UP000799437">
    <property type="component" value="Unassembled WGS sequence"/>
</dbReference>
<dbReference type="SMART" id="SM00879">
    <property type="entry name" value="Brix"/>
    <property type="match status" value="1"/>
</dbReference>
<evidence type="ECO:0000313" key="8">
    <source>
        <dbReference type="Proteomes" id="UP000799437"/>
    </source>
</evidence>
<protein>
    <recommendedName>
        <fullName evidence="4">Ribosome production factor 2 homolog</fullName>
    </recommendedName>
    <alternativeName>
        <fullName evidence="4">Ribosome biogenesis protein RPF2 homolog</fullName>
    </alternativeName>
</protein>
<evidence type="ECO:0000256" key="2">
    <source>
        <dbReference type="ARBA" id="ARBA00010782"/>
    </source>
</evidence>
<dbReference type="PROSITE" id="PS50833">
    <property type="entry name" value="BRIX"/>
    <property type="match status" value="1"/>
</dbReference>
<dbReference type="InterPro" id="IPR007109">
    <property type="entry name" value="Brix"/>
</dbReference>
<dbReference type="PANTHER" id="PTHR12728">
    <property type="entry name" value="BRIX DOMAIN CONTAINING PROTEIN"/>
    <property type="match status" value="1"/>
</dbReference>
<dbReference type="Pfam" id="PF04427">
    <property type="entry name" value="Brix"/>
    <property type="match status" value="1"/>
</dbReference>
<feature type="compositionally biased region" description="Acidic residues" evidence="5">
    <location>
        <begin position="316"/>
        <end position="325"/>
    </location>
</feature>
<feature type="region of interest" description="Disordered" evidence="5">
    <location>
        <begin position="287"/>
        <end position="336"/>
    </location>
</feature>
<evidence type="ECO:0000256" key="3">
    <source>
        <dbReference type="ARBA" id="ARBA00023242"/>
    </source>
</evidence>
<evidence type="ECO:0000256" key="4">
    <source>
        <dbReference type="RuleBase" id="RU367086"/>
    </source>
</evidence>
<dbReference type="GO" id="GO:0019843">
    <property type="term" value="F:rRNA binding"/>
    <property type="evidence" value="ECO:0007669"/>
    <property type="project" value="UniProtKB-UniRule"/>
</dbReference>
<sequence length="336" mass="36942">MSLQKVKPRNARTKRILEKRDPQIHENPKTTLFLKGTSCSSLASLVLTDLHSLKRPQAIKFTKKNAIHPFDDASSLEFFSAKNDAALLLFGNSSKKRPHSITLARMFDHALLDMLELLVVPDTLRTLAQFKTRKPAVGLRPLLAFSGAAFESPVASPYTLARSLFIDLLRGEEAAGKVDVAGLQYLVHISTAEAGSDAGEMPPIHFRVYLLSTKRAGGKVPRVEVEEMGPRIDFRVGRTRVAEPDMMKEALKTPKGLEARAKKNVETDLMGDKVGRIHMGKQDLGKMQTRKMKGLKRGREEFEGEDAATMVGDTGDGIDGDEEDGGVPVGKKERVA</sequence>
<evidence type="ECO:0000259" key="6">
    <source>
        <dbReference type="PROSITE" id="PS50833"/>
    </source>
</evidence>
<proteinExistence type="inferred from homology"/>
<keyword evidence="8" id="KW-1185">Reference proteome</keyword>
<comment type="subcellular location">
    <subcellularLocation>
        <location evidence="1 4">Nucleus</location>
        <location evidence="1 4">Nucleolus</location>
    </subcellularLocation>
</comment>
<dbReference type="GO" id="GO:0000027">
    <property type="term" value="P:ribosomal large subunit assembly"/>
    <property type="evidence" value="ECO:0007669"/>
    <property type="project" value="InterPro"/>
</dbReference>
<dbReference type="OrthoDB" id="407658at2759"/>
<dbReference type="InterPro" id="IPR039770">
    <property type="entry name" value="Rpf2"/>
</dbReference>
<keyword evidence="3 4" id="KW-0539">Nucleus</keyword>
<dbReference type="EMBL" id="ML996575">
    <property type="protein sequence ID" value="KAF2756744.1"/>
    <property type="molecule type" value="Genomic_DNA"/>
</dbReference>
<dbReference type="GO" id="GO:0005730">
    <property type="term" value="C:nucleolus"/>
    <property type="evidence" value="ECO:0007669"/>
    <property type="project" value="UniProtKB-SubCell"/>
</dbReference>